<proteinExistence type="predicted"/>
<evidence type="ECO:0000256" key="4">
    <source>
        <dbReference type="ARBA" id="ARBA00023242"/>
    </source>
</evidence>
<feature type="repeat" description="WD" evidence="5">
    <location>
        <begin position="351"/>
        <end position="391"/>
    </location>
</feature>
<dbReference type="CDD" id="cd00200">
    <property type="entry name" value="WD40"/>
    <property type="match status" value="1"/>
</dbReference>
<gene>
    <name evidence="7" type="ORF">HUG17_8486</name>
</gene>
<dbReference type="Gene3D" id="2.130.10.10">
    <property type="entry name" value="YVTN repeat-like/Quinoprotein amine dehydrogenase"/>
    <property type="match status" value="1"/>
</dbReference>
<feature type="region of interest" description="Disordered" evidence="6">
    <location>
        <begin position="1"/>
        <end position="95"/>
    </location>
</feature>
<evidence type="ECO:0000256" key="2">
    <source>
        <dbReference type="ARBA" id="ARBA00022574"/>
    </source>
</evidence>
<evidence type="ECO:0000313" key="7">
    <source>
        <dbReference type="EMBL" id="KAH7641017.1"/>
    </source>
</evidence>
<evidence type="ECO:0000256" key="6">
    <source>
        <dbReference type="SAM" id="MobiDB-lite"/>
    </source>
</evidence>
<reference evidence="7" key="2">
    <citation type="journal article" date="2021" name="World Allergy Organ. J.">
        <title>Chromosome-level assembly of Dermatophagoides farinae genome and transcriptome reveals two novel allergens Der f 37 and Der f 39.</title>
        <authorList>
            <person name="Chen J."/>
            <person name="Cai Z."/>
            <person name="Fan D."/>
            <person name="Hu J."/>
            <person name="Hou Y."/>
            <person name="He Y."/>
            <person name="Zhang Z."/>
            <person name="Zhao Z."/>
            <person name="Gao P."/>
            <person name="Hu W."/>
            <person name="Sun J."/>
            <person name="Li J."/>
            <person name="Ji K."/>
        </authorList>
    </citation>
    <scope>NUCLEOTIDE SEQUENCE</scope>
    <source>
        <strain evidence="7">JKM2019</strain>
    </source>
</reference>
<dbReference type="Pfam" id="PF00400">
    <property type="entry name" value="WD40"/>
    <property type="match status" value="6"/>
</dbReference>
<dbReference type="InterPro" id="IPR019775">
    <property type="entry name" value="WD40_repeat_CS"/>
</dbReference>
<feature type="compositionally biased region" description="Acidic residues" evidence="6">
    <location>
        <begin position="41"/>
        <end position="69"/>
    </location>
</feature>
<dbReference type="PROSITE" id="PS00678">
    <property type="entry name" value="WD_REPEATS_1"/>
    <property type="match status" value="1"/>
</dbReference>
<organism evidence="7">
    <name type="scientific">Dermatophagoides farinae</name>
    <name type="common">American house dust mite</name>
    <dbReference type="NCBI Taxonomy" id="6954"/>
    <lineage>
        <taxon>Eukaryota</taxon>
        <taxon>Metazoa</taxon>
        <taxon>Ecdysozoa</taxon>
        <taxon>Arthropoda</taxon>
        <taxon>Chelicerata</taxon>
        <taxon>Arachnida</taxon>
        <taxon>Acari</taxon>
        <taxon>Acariformes</taxon>
        <taxon>Sarcoptiformes</taxon>
        <taxon>Astigmata</taxon>
        <taxon>Psoroptidia</taxon>
        <taxon>Analgoidea</taxon>
        <taxon>Pyroglyphidae</taxon>
        <taxon>Dermatophagoidinae</taxon>
        <taxon>Dermatophagoides</taxon>
    </lineage>
</organism>
<dbReference type="SUPFAM" id="SSF50978">
    <property type="entry name" value="WD40 repeat-like"/>
    <property type="match status" value="1"/>
</dbReference>
<dbReference type="InterPro" id="IPR001680">
    <property type="entry name" value="WD40_rpt"/>
</dbReference>
<evidence type="ECO:0000256" key="1">
    <source>
        <dbReference type="ARBA" id="ARBA00004123"/>
    </source>
</evidence>
<dbReference type="InterPro" id="IPR015943">
    <property type="entry name" value="WD40/YVTN_repeat-like_dom_sf"/>
</dbReference>
<feature type="repeat" description="WD" evidence="5">
    <location>
        <begin position="309"/>
        <end position="350"/>
    </location>
</feature>
<keyword evidence="3" id="KW-0677">Repeat</keyword>
<reference evidence="7" key="1">
    <citation type="submission" date="2020-06" db="EMBL/GenBank/DDBJ databases">
        <authorList>
            <person name="Ji K."/>
            <person name="Li J."/>
        </authorList>
    </citation>
    <scope>NUCLEOTIDE SEQUENCE</scope>
    <source>
        <strain evidence="7">JKM2019</strain>
        <tissue evidence="7">Whole body</tissue>
    </source>
</reference>
<feature type="repeat" description="WD" evidence="5">
    <location>
        <begin position="225"/>
        <end position="266"/>
    </location>
</feature>
<dbReference type="FunFam" id="2.130.10.10:FF:000509">
    <property type="entry name" value="U3 small nucleolar RNA-interacting protein"/>
    <property type="match status" value="1"/>
</dbReference>
<feature type="repeat" description="WD" evidence="5">
    <location>
        <begin position="171"/>
        <end position="212"/>
    </location>
</feature>
<dbReference type="PANTHER" id="PTHR19865:SF0">
    <property type="entry name" value="U3 SMALL NUCLEOLAR RNA-INTERACTING PROTEIN 2"/>
    <property type="match status" value="1"/>
</dbReference>
<comment type="subcellular location">
    <subcellularLocation>
        <location evidence="1">Nucleus</location>
    </subcellularLocation>
</comment>
<feature type="compositionally biased region" description="Basic residues" evidence="6">
    <location>
        <begin position="7"/>
        <end position="20"/>
    </location>
</feature>
<dbReference type="PROSITE" id="PS50294">
    <property type="entry name" value="WD_REPEATS_REGION"/>
    <property type="match status" value="4"/>
</dbReference>
<evidence type="ECO:0000256" key="3">
    <source>
        <dbReference type="ARBA" id="ARBA00022737"/>
    </source>
</evidence>
<dbReference type="GO" id="GO:0034511">
    <property type="term" value="F:U3 snoRNA binding"/>
    <property type="evidence" value="ECO:0007669"/>
    <property type="project" value="InterPro"/>
</dbReference>
<sequence>MPFFIRNKAKSLKNKTRVKNGHTTTSEKKFKSSNKKVQPADLDEEILSDDLEDDEDDIVSENDSLDDNDGSGGRRKKRKNDERIELSEDENETAQEKKIRLAKKYLSHLEQSEMFDSRKDDDEDDGDLDDRSNLISSHLKESVLEKLGKLHRTVAHRYGPIDDLSKLIVMKNGHKKAITAVVVSNDGRFVFSASKDCNIVKWNLNSGKRLHTIYGNHRANPETYNKGHTASIQSLALSTDFKFLASGCKNKVIHIWNPETMIHIHTFRGHRGSITGLAFRRSFHQLFSCSEDRMIKVWNLDEMGYVESLFGHHDSITAIDSFVRDRCITSGGRDGTIRLWKIPEESNLIFLTGGMATIDCVRFIDESHFISASDDGSISLWAIFKKKPLQTISQTHEPNHWITSLASLRNTDLFASGSHDGRIIFWKIKPEFKGFERLFDYKVDGFINSMEFTTSGQYLIVAISQEHRLGRWFERFKNVHNVLHIIPMNVIESSSSS</sequence>
<dbReference type="InterPro" id="IPR039241">
    <property type="entry name" value="Rrp9-like"/>
</dbReference>
<dbReference type="PRINTS" id="PR00320">
    <property type="entry name" value="GPROTEINBRPT"/>
</dbReference>
<feature type="repeat" description="WD" evidence="5">
    <location>
        <begin position="267"/>
        <end position="308"/>
    </location>
</feature>
<keyword evidence="4" id="KW-0539">Nucleus</keyword>
<dbReference type="AlphaFoldDB" id="A0A9D4SGG4"/>
<dbReference type="GO" id="GO:0032040">
    <property type="term" value="C:small-subunit processome"/>
    <property type="evidence" value="ECO:0007669"/>
    <property type="project" value="TreeGrafter"/>
</dbReference>
<name>A0A9D4SGG4_DERFA</name>
<dbReference type="InterPro" id="IPR036322">
    <property type="entry name" value="WD40_repeat_dom_sf"/>
</dbReference>
<dbReference type="PANTHER" id="PTHR19865">
    <property type="entry name" value="U3 SMALL NUCLEOLAR RNA INTERACTING PROTEIN 2"/>
    <property type="match status" value="1"/>
</dbReference>
<keyword evidence="2 5" id="KW-0853">WD repeat</keyword>
<dbReference type="InterPro" id="IPR020472">
    <property type="entry name" value="WD40_PAC1"/>
</dbReference>
<accession>A0A9D4SGG4</accession>
<evidence type="ECO:0000256" key="5">
    <source>
        <dbReference type="PROSITE-ProRule" id="PRU00221"/>
    </source>
</evidence>
<dbReference type="PROSITE" id="PS50082">
    <property type="entry name" value="WD_REPEATS_2"/>
    <property type="match status" value="5"/>
</dbReference>
<dbReference type="OrthoDB" id="189968at2759"/>
<comment type="caution">
    <text evidence="7">The sequence shown here is derived from an EMBL/GenBank/DDBJ whole genome shotgun (WGS) entry which is preliminary data.</text>
</comment>
<dbReference type="Proteomes" id="UP000828236">
    <property type="component" value="Unassembled WGS sequence"/>
</dbReference>
<dbReference type="SMART" id="SM00320">
    <property type="entry name" value="WD40"/>
    <property type="match status" value="6"/>
</dbReference>
<protein>
    <submittedName>
        <fullName evidence="7">Wd domain containing protein</fullName>
    </submittedName>
</protein>
<dbReference type="EMBL" id="SDOV01000005">
    <property type="protein sequence ID" value="KAH7641017.1"/>
    <property type="molecule type" value="Genomic_DNA"/>
</dbReference>